<reference evidence="7" key="2">
    <citation type="submission" date="2011-02" db="EMBL/GenBank/DDBJ databases">
        <authorList>
            <person name="MacLean D."/>
        </authorList>
    </citation>
    <scope>NUCLEOTIDE SEQUENCE</scope>
</reference>
<evidence type="ECO:0000256" key="4">
    <source>
        <dbReference type="PROSITE-ProRule" id="PRU00134"/>
    </source>
</evidence>
<accession>F0WNK3</accession>
<evidence type="ECO:0000259" key="5">
    <source>
        <dbReference type="PROSITE" id="PS50280"/>
    </source>
</evidence>
<dbReference type="SUPFAM" id="SSF144232">
    <property type="entry name" value="HIT/MYND zinc finger-like"/>
    <property type="match status" value="1"/>
</dbReference>
<dbReference type="InterPro" id="IPR002893">
    <property type="entry name" value="Znf_MYND"/>
</dbReference>
<dbReference type="InterPro" id="IPR046341">
    <property type="entry name" value="SET_dom_sf"/>
</dbReference>
<name>F0WNK3_9STRA</name>
<sequence>MNDLIRVCHEPNRGRCVIANNDLPAGVPVLLDNAYASISLQACNWCFSSPQERANSSFFALLPSETADSLFRCSRCKVARYCTKKCQKCDWNEGNHRSECISWKTVEQALRTRNSEKRSASYPTILFVMRLAAQMYQTASSDPTGNLCHHYGRNEFDQEKLQEFSEMAQLVFVHLLRVSIIQNNELEPRNSKQNDTKSTLLQITKLFCMVQCNVFTICNTLNEPLGIGLYPKAAMLNHSCTPNCIVRFDLTRKQAVIHTIETIHSGQELTISYVDIFDPTTIRKKRLRSSYFFDCTCQRCTSSQEDAFLEGFLCTQCRNTSESARILDEKKRIFRCCVCAHETPIDRHFERMYFDWKSVLKSSNMSIDFLERKWKLTKVLRLHYRNATRATTARALSNAWLSYPSCSEMERQMRAVEYTFEEYQATEWILPTKALPSRGLLCFQFARILISLAEMETIENLRFSSRLSAFLRLKGHSGYALPLLEEARTLLHQALSILKCGYGRSHAIIEAMETWYLAQVERYIQEIR</sequence>
<dbReference type="InterPro" id="IPR001214">
    <property type="entry name" value="SET_dom"/>
</dbReference>
<keyword evidence="2 4" id="KW-0863">Zinc-finger</keyword>
<dbReference type="Pfam" id="PF01753">
    <property type="entry name" value="zf-MYND"/>
    <property type="match status" value="1"/>
</dbReference>
<dbReference type="GO" id="GO:0005634">
    <property type="term" value="C:nucleus"/>
    <property type="evidence" value="ECO:0007669"/>
    <property type="project" value="TreeGrafter"/>
</dbReference>
<evidence type="ECO:0000256" key="3">
    <source>
        <dbReference type="ARBA" id="ARBA00022833"/>
    </source>
</evidence>
<reference evidence="7" key="1">
    <citation type="journal article" date="2011" name="PLoS Biol.">
        <title>Gene gain and loss during evolution of obligate parasitism in the white rust pathogen of Arabidopsis thaliana.</title>
        <authorList>
            <person name="Kemen E."/>
            <person name="Gardiner A."/>
            <person name="Schultz-Larsen T."/>
            <person name="Kemen A.C."/>
            <person name="Balmuth A.L."/>
            <person name="Robert-Seilaniantz A."/>
            <person name="Bailey K."/>
            <person name="Holub E."/>
            <person name="Studholme D.J."/>
            <person name="Maclean D."/>
            <person name="Jones J.D."/>
        </authorList>
    </citation>
    <scope>NUCLEOTIDE SEQUENCE</scope>
</reference>
<evidence type="ECO:0000256" key="2">
    <source>
        <dbReference type="ARBA" id="ARBA00022771"/>
    </source>
</evidence>
<evidence type="ECO:0000256" key="1">
    <source>
        <dbReference type="ARBA" id="ARBA00022723"/>
    </source>
</evidence>
<dbReference type="GO" id="GO:0008270">
    <property type="term" value="F:zinc ion binding"/>
    <property type="evidence" value="ECO:0007669"/>
    <property type="project" value="UniProtKB-KW"/>
</dbReference>
<gene>
    <name evidence="7" type="primary">AlNc14C172G8026</name>
    <name evidence="7" type="ORF">ALNC14_090370</name>
</gene>
<feature type="domain" description="SET" evidence="5">
    <location>
        <begin position="3"/>
        <end position="274"/>
    </location>
</feature>
<dbReference type="PROSITE" id="PS50865">
    <property type="entry name" value="ZF_MYND_2"/>
    <property type="match status" value="1"/>
</dbReference>
<dbReference type="HOGENOM" id="CLU_018406_2_0_1"/>
<dbReference type="Gene3D" id="1.10.220.160">
    <property type="match status" value="1"/>
</dbReference>
<dbReference type="EMBL" id="FR824217">
    <property type="protein sequence ID" value="CCA22894.1"/>
    <property type="molecule type" value="Genomic_DNA"/>
</dbReference>
<keyword evidence="1" id="KW-0479">Metal-binding</keyword>
<proteinExistence type="predicted"/>
<feature type="domain" description="MYND-type" evidence="6">
    <location>
        <begin position="43"/>
        <end position="100"/>
    </location>
</feature>
<dbReference type="PANTHER" id="PTHR12197:SF251">
    <property type="entry name" value="EG:BACR7C10.4 PROTEIN"/>
    <property type="match status" value="1"/>
</dbReference>
<dbReference type="AlphaFoldDB" id="F0WNK3"/>
<dbReference type="InterPro" id="IPR050869">
    <property type="entry name" value="H3K4_H4K5_MeTrfase"/>
</dbReference>
<evidence type="ECO:0000313" key="7">
    <source>
        <dbReference type="EMBL" id="CCA22894.1"/>
    </source>
</evidence>
<organism evidence="7">
    <name type="scientific">Albugo laibachii Nc14</name>
    <dbReference type="NCBI Taxonomy" id="890382"/>
    <lineage>
        <taxon>Eukaryota</taxon>
        <taxon>Sar</taxon>
        <taxon>Stramenopiles</taxon>
        <taxon>Oomycota</taxon>
        <taxon>Peronosporomycetes</taxon>
        <taxon>Albuginales</taxon>
        <taxon>Albuginaceae</taxon>
        <taxon>Albugo</taxon>
    </lineage>
</organism>
<dbReference type="Gene3D" id="2.170.270.10">
    <property type="entry name" value="SET domain"/>
    <property type="match status" value="1"/>
</dbReference>
<protein>
    <submittedName>
        <fullName evidence="7">Uncharacterized protein AlNc14C172G8026</fullName>
    </submittedName>
</protein>
<dbReference type="SMART" id="SM00317">
    <property type="entry name" value="SET"/>
    <property type="match status" value="1"/>
</dbReference>
<dbReference type="PROSITE" id="PS50280">
    <property type="entry name" value="SET"/>
    <property type="match status" value="1"/>
</dbReference>
<dbReference type="SUPFAM" id="SSF82199">
    <property type="entry name" value="SET domain"/>
    <property type="match status" value="1"/>
</dbReference>
<dbReference type="PANTHER" id="PTHR12197">
    <property type="entry name" value="HISTONE-LYSINE N-METHYLTRANSFERASE SMYD"/>
    <property type="match status" value="1"/>
</dbReference>
<keyword evidence="3" id="KW-0862">Zinc</keyword>
<dbReference type="Pfam" id="PF00856">
    <property type="entry name" value="SET"/>
    <property type="match status" value="1"/>
</dbReference>
<evidence type="ECO:0000259" key="6">
    <source>
        <dbReference type="PROSITE" id="PS50865"/>
    </source>
</evidence>
<dbReference type="Gene3D" id="6.10.140.2220">
    <property type="match status" value="1"/>
</dbReference>